<sequence length="56" mass="6236">MSFILVFIVNLASDKLVVDIFGGTDFRDDVINGIGWNVAVRTLSLIPFALVKWIEP</sequence>
<protein>
    <submittedName>
        <fullName evidence="1">Uncharacterized protein</fullName>
    </submittedName>
</protein>
<keyword evidence="2" id="KW-1185">Reference proteome</keyword>
<name>A0ABQ0JAA5_9VIBR</name>
<evidence type="ECO:0000313" key="1">
    <source>
        <dbReference type="EMBL" id="GAL25695.1"/>
    </source>
</evidence>
<reference evidence="2" key="1">
    <citation type="submission" date="2014-09" db="EMBL/GenBank/DDBJ databases">
        <title>Vibrio variabilis JCM 19239. (C206) whole genome shotgun sequence.</title>
        <authorList>
            <person name="Sawabe T."/>
            <person name="Meirelles P."/>
            <person name="Nakanishi M."/>
            <person name="Sayaka M."/>
            <person name="Hattori M."/>
            <person name="Ohkuma M."/>
        </authorList>
    </citation>
    <scope>NUCLEOTIDE SEQUENCE [LARGE SCALE GENOMIC DNA]</scope>
    <source>
        <strain evidence="2">JCM 19239</strain>
    </source>
</reference>
<evidence type="ECO:0000313" key="2">
    <source>
        <dbReference type="Proteomes" id="UP000029223"/>
    </source>
</evidence>
<dbReference type="Proteomes" id="UP000029223">
    <property type="component" value="Unassembled WGS sequence"/>
</dbReference>
<comment type="caution">
    <text evidence="1">The sequence shown here is derived from an EMBL/GenBank/DDBJ whole genome shotgun (WGS) entry which is preliminary data.</text>
</comment>
<proteinExistence type="predicted"/>
<dbReference type="EMBL" id="BBMS01000012">
    <property type="protein sequence ID" value="GAL25695.1"/>
    <property type="molecule type" value="Genomic_DNA"/>
</dbReference>
<organism evidence="1 2">
    <name type="scientific">Vibrio variabilis</name>
    <dbReference type="NCBI Taxonomy" id="990271"/>
    <lineage>
        <taxon>Bacteria</taxon>
        <taxon>Pseudomonadati</taxon>
        <taxon>Pseudomonadota</taxon>
        <taxon>Gammaproteobacteria</taxon>
        <taxon>Vibrionales</taxon>
        <taxon>Vibrionaceae</taxon>
        <taxon>Vibrio</taxon>
    </lineage>
</organism>
<gene>
    <name evidence="1" type="ORF">JCM19239_4182</name>
</gene>
<accession>A0ABQ0JAA5</accession>